<dbReference type="InterPro" id="IPR051454">
    <property type="entry name" value="RNA/ubiquinone_mod_enzymes"/>
</dbReference>
<keyword evidence="2" id="KW-1185">Reference proteome</keyword>
<gene>
    <name evidence="1" type="ORF">GCM10023338_03700</name>
</gene>
<comment type="caution">
    <text evidence="1">The sequence shown here is derived from an EMBL/GenBank/DDBJ whole genome shotgun (WGS) entry which is preliminary data.</text>
</comment>
<proteinExistence type="predicted"/>
<dbReference type="PANTHER" id="PTHR30217:SF11">
    <property type="entry name" value="UBIQUINONE BIOSYNTHESIS PROTEIN UBIV"/>
    <property type="match status" value="1"/>
</dbReference>
<evidence type="ECO:0000313" key="2">
    <source>
        <dbReference type="Proteomes" id="UP001500631"/>
    </source>
</evidence>
<dbReference type="Pfam" id="PF01136">
    <property type="entry name" value="Peptidase_U32"/>
    <property type="match status" value="1"/>
</dbReference>
<dbReference type="InterPro" id="IPR001539">
    <property type="entry name" value="Peptidase_U32"/>
</dbReference>
<organism evidence="1 2">
    <name type="scientific">Wohlfahrtiimonas larvae</name>
    <dbReference type="NCBI Taxonomy" id="1157986"/>
    <lineage>
        <taxon>Bacteria</taxon>
        <taxon>Pseudomonadati</taxon>
        <taxon>Pseudomonadota</taxon>
        <taxon>Gammaproteobacteria</taxon>
        <taxon>Cardiobacteriales</taxon>
        <taxon>Ignatzschineriaceae</taxon>
        <taxon>Wohlfahrtiimonas</taxon>
    </lineage>
</organism>
<protein>
    <submittedName>
        <fullName evidence="1">U32 family peptidase</fullName>
    </submittedName>
</protein>
<dbReference type="NCBIfam" id="NF011991">
    <property type="entry name" value="PRK15447.1"/>
    <property type="match status" value="1"/>
</dbReference>
<dbReference type="RefSeq" id="WP_077926192.1">
    <property type="nucleotide sequence ID" value="NZ_BAABKE010000001.1"/>
</dbReference>
<reference evidence="2" key="1">
    <citation type="journal article" date="2019" name="Int. J. Syst. Evol. Microbiol.">
        <title>The Global Catalogue of Microorganisms (GCM) 10K type strain sequencing project: providing services to taxonomists for standard genome sequencing and annotation.</title>
        <authorList>
            <consortium name="The Broad Institute Genomics Platform"/>
            <consortium name="The Broad Institute Genome Sequencing Center for Infectious Disease"/>
            <person name="Wu L."/>
            <person name="Ma J."/>
        </authorList>
    </citation>
    <scope>NUCLEOTIDE SEQUENCE [LARGE SCALE GENOMIC DNA]</scope>
    <source>
        <strain evidence="2">JCM 18424</strain>
    </source>
</reference>
<dbReference type="PANTHER" id="PTHR30217">
    <property type="entry name" value="PEPTIDASE U32 FAMILY"/>
    <property type="match status" value="1"/>
</dbReference>
<dbReference type="Proteomes" id="UP001500631">
    <property type="component" value="Unassembled WGS sequence"/>
</dbReference>
<sequence length="290" mass="32966">MKLSLSPILYCWEKTRVYNFYDAIKTSDVDIVYLGEMVCAKRQELLLNDWLEIGKELQNHGKEVVLTSLALVDSPSKLLDVKKVVNNGEFTIEANDFSAINLCVENQLPFVAGHALNIYNAEALAVMLRNGMQRWCFPVELSQAWLHDIQKACEVQGIWQKFEKEILAYGYLPLSYSARCFTARNVGRDKADCEIACLKDPSGKAVLTQDNQRIFTMNGIQMQSGLCYNLVNEYPSLSTLVDMIRLSPWDENILTIIEQYRARMLSENTHMQPLASHECSGFWTGEAGMQ</sequence>
<name>A0ABP9MGW3_9GAMM</name>
<accession>A0ABP9MGW3</accession>
<evidence type="ECO:0000313" key="1">
    <source>
        <dbReference type="EMBL" id="GAA5094882.1"/>
    </source>
</evidence>
<dbReference type="EMBL" id="BAABKE010000001">
    <property type="protein sequence ID" value="GAA5094882.1"/>
    <property type="molecule type" value="Genomic_DNA"/>
</dbReference>